<sequence>MVQQRATQGQTHLFAPKRGRQRIAWQVPQVGCLAEHKWAFDRKAMLTNLFREQLPALGVPGRSMIRHQAIKTGTERRIAIIFHVFQPLEICSFLVIRNRFRGV</sequence>
<dbReference type="RefSeq" id="WP_326295205.1">
    <property type="nucleotide sequence ID" value="NZ_JAYLLH010000001.1"/>
</dbReference>
<proteinExistence type="predicted"/>
<name>A0ABU6HD12_9RHOB</name>
<evidence type="ECO:0000313" key="1">
    <source>
        <dbReference type="EMBL" id="MEC3859735.1"/>
    </source>
</evidence>
<accession>A0ABU6HD12</accession>
<gene>
    <name evidence="1" type="ORF">VK792_00440</name>
</gene>
<protein>
    <submittedName>
        <fullName evidence="1">Uncharacterized protein</fullName>
    </submittedName>
</protein>
<dbReference type="EMBL" id="JAYLLH010000001">
    <property type="protein sequence ID" value="MEC3859735.1"/>
    <property type="molecule type" value="Genomic_DNA"/>
</dbReference>
<keyword evidence="2" id="KW-1185">Reference proteome</keyword>
<dbReference type="Proteomes" id="UP001348149">
    <property type="component" value="Unassembled WGS sequence"/>
</dbReference>
<organism evidence="1 2">
    <name type="scientific">Mesobacterium hydrothermale</name>
    <dbReference type="NCBI Taxonomy" id="3111907"/>
    <lineage>
        <taxon>Bacteria</taxon>
        <taxon>Pseudomonadati</taxon>
        <taxon>Pseudomonadota</taxon>
        <taxon>Alphaproteobacteria</taxon>
        <taxon>Rhodobacterales</taxon>
        <taxon>Roseobacteraceae</taxon>
        <taxon>Mesobacterium</taxon>
    </lineage>
</organism>
<evidence type="ECO:0000313" key="2">
    <source>
        <dbReference type="Proteomes" id="UP001348149"/>
    </source>
</evidence>
<comment type="caution">
    <text evidence="1">The sequence shown here is derived from an EMBL/GenBank/DDBJ whole genome shotgun (WGS) entry which is preliminary data.</text>
</comment>
<reference evidence="1 2" key="1">
    <citation type="submission" date="2024-01" db="EMBL/GenBank/DDBJ databases">
        <title>Mesobacterium rodlantinim sp. nov., isolated from shallow sea hydrothermal systems off Kueishantao Island.</title>
        <authorList>
            <person name="Su Z."/>
            <person name="Tang K."/>
        </authorList>
    </citation>
    <scope>NUCLEOTIDE SEQUENCE [LARGE SCALE GENOMIC DNA]</scope>
    <source>
        <strain evidence="1 2">TK19101</strain>
    </source>
</reference>